<evidence type="ECO:0000313" key="1">
    <source>
        <dbReference type="EMBL" id="TGE25253.1"/>
    </source>
</evidence>
<dbReference type="OrthoDB" id="9918264at2"/>
<dbReference type="Proteomes" id="UP000297549">
    <property type="component" value="Unassembled WGS sequence"/>
</dbReference>
<gene>
    <name evidence="1" type="ORF">E5K00_08705</name>
</gene>
<name>A0A4Z0Q7V8_9BACT</name>
<accession>A0A4Z0Q7V8</accession>
<proteinExistence type="predicted"/>
<dbReference type="RefSeq" id="WP_135462830.1">
    <property type="nucleotide sequence ID" value="NZ_SRLC01000001.1"/>
</dbReference>
<sequence length="90" mass="10216">MSVTAYERLRIAHRALLQSPPTPVALEQLLETLPASLQDIARMRPALMDEVDTCQQHLHQVRQQLRRPESVDVDTIIEDLHHSLSPLFAG</sequence>
<organism evidence="1 2">
    <name type="scientific">Hymenobacter aquaticus</name>
    <dbReference type="NCBI Taxonomy" id="1867101"/>
    <lineage>
        <taxon>Bacteria</taxon>
        <taxon>Pseudomonadati</taxon>
        <taxon>Bacteroidota</taxon>
        <taxon>Cytophagia</taxon>
        <taxon>Cytophagales</taxon>
        <taxon>Hymenobacteraceae</taxon>
        <taxon>Hymenobacter</taxon>
    </lineage>
</organism>
<comment type="caution">
    <text evidence="1">The sequence shown here is derived from an EMBL/GenBank/DDBJ whole genome shotgun (WGS) entry which is preliminary data.</text>
</comment>
<reference evidence="1 2" key="1">
    <citation type="submission" date="2019-04" db="EMBL/GenBank/DDBJ databases">
        <authorList>
            <person name="Feng G."/>
            <person name="Zhang J."/>
            <person name="Zhu H."/>
        </authorList>
    </citation>
    <scope>NUCLEOTIDE SEQUENCE [LARGE SCALE GENOMIC DNA]</scope>
    <source>
        <strain evidence="1 2">JCM 31653</strain>
    </source>
</reference>
<protein>
    <submittedName>
        <fullName evidence="1">Uncharacterized protein</fullName>
    </submittedName>
</protein>
<evidence type="ECO:0000313" key="2">
    <source>
        <dbReference type="Proteomes" id="UP000297549"/>
    </source>
</evidence>
<keyword evidence="2" id="KW-1185">Reference proteome</keyword>
<dbReference type="EMBL" id="SRLC01000001">
    <property type="protein sequence ID" value="TGE25253.1"/>
    <property type="molecule type" value="Genomic_DNA"/>
</dbReference>
<dbReference type="AlphaFoldDB" id="A0A4Z0Q7V8"/>